<reference evidence="2 3" key="1">
    <citation type="submission" date="2019-12" db="EMBL/GenBank/DDBJ databases">
        <title>Novel species isolated from a subtropical stream in China.</title>
        <authorList>
            <person name="Lu H."/>
        </authorList>
    </citation>
    <scope>NUCLEOTIDE SEQUENCE [LARGE SCALE GENOMIC DNA]</scope>
    <source>
        <strain evidence="2 3">DS3</strain>
    </source>
</reference>
<gene>
    <name evidence="2" type="ORF">GTP41_17780</name>
</gene>
<protein>
    <submittedName>
        <fullName evidence="2">Uncharacterized protein</fullName>
    </submittedName>
</protein>
<evidence type="ECO:0000256" key="1">
    <source>
        <dbReference type="SAM" id="SignalP"/>
    </source>
</evidence>
<name>A0A6N9HJZ4_9BURK</name>
<evidence type="ECO:0000313" key="3">
    <source>
        <dbReference type="Proteomes" id="UP000448575"/>
    </source>
</evidence>
<feature type="signal peptide" evidence="1">
    <location>
        <begin position="1"/>
        <end position="20"/>
    </location>
</feature>
<comment type="caution">
    <text evidence="2">The sequence shown here is derived from an EMBL/GenBank/DDBJ whole genome shotgun (WGS) entry which is preliminary data.</text>
</comment>
<proteinExistence type="predicted"/>
<keyword evidence="1" id="KW-0732">Signal</keyword>
<sequence>MKFNGLLIFSCCCLALPARAIPDVEPDVTAQVADVLEGLANGTPSPERFTEKGASYLAVPGLSAALRGCSRPLKLELLSRNVNGEDRLYVYRAHCQPTALRIAIDFNKAARINRLEMAPER</sequence>
<dbReference type="AlphaFoldDB" id="A0A6N9HJZ4"/>
<dbReference type="Proteomes" id="UP000448575">
    <property type="component" value="Unassembled WGS sequence"/>
</dbReference>
<evidence type="ECO:0000313" key="2">
    <source>
        <dbReference type="EMBL" id="MYN03948.1"/>
    </source>
</evidence>
<dbReference type="EMBL" id="WWCJ01000012">
    <property type="protein sequence ID" value="MYN03948.1"/>
    <property type="molecule type" value="Genomic_DNA"/>
</dbReference>
<organism evidence="2 3">
    <name type="scientific">Pseudoduganella guangdongensis</name>
    <dbReference type="NCBI Taxonomy" id="2692179"/>
    <lineage>
        <taxon>Bacteria</taxon>
        <taxon>Pseudomonadati</taxon>
        <taxon>Pseudomonadota</taxon>
        <taxon>Betaproteobacteria</taxon>
        <taxon>Burkholderiales</taxon>
        <taxon>Oxalobacteraceae</taxon>
        <taxon>Telluria group</taxon>
        <taxon>Pseudoduganella</taxon>
    </lineage>
</organism>
<accession>A0A6N9HJZ4</accession>
<feature type="chain" id="PRO_5027043748" evidence="1">
    <location>
        <begin position="21"/>
        <end position="121"/>
    </location>
</feature>
<dbReference type="RefSeq" id="WP_161026914.1">
    <property type="nucleotide sequence ID" value="NZ_WWCJ01000012.1"/>
</dbReference>
<keyword evidence="3" id="KW-1185">Reference proteome</keyword>